<dbReference type="PANTHER" id="PTHR46759">
    <property type="entry name" value="LEUCINE-RICH REPEAT-CONTAINING PROTEIN 72"/>
    <property type="match status" value="1"/>
</dbReference>
<feature type="compositionally biased region" description="Basic and acidic residues" evidence="1">
    <location>
        <begin position="689"/>
        <end position="701"/>
    </location>
</feature>
<gene>
    <name evidence="2" type="ORF">MAR_038442</name>
</gene>
<reference evidence="2" key="1">
    <citation type="submission" date="2022-11" db="EMBL/GenBank/DDBJ databases">
        <title>Centuries of genome instability and evolution in soft-shell clam transmissible cancer (bioRxiv).</title>
        <authorList>
            <person name="Hart S.F.M."/>
            <person name="Yonemitsu M.A."/>
            <person name="Giersch R.M."/>
            <person name="Beal B.F."/>
            <person name="Arriagada G."/>
            <person name="Davis B.W."/>
            <person name="Ostrander E.A."/>
            <person name="Goff S.P."/>
            <person name="Metzger M.J."/>
        </authorList>
    </citation>
    <scope>NUCLEOTIDE SEQUENCE</scope>
    <source>
        <strain evidence="2">MELC-2E11</strain>
        <tissue evidence="2">Siphon/mantle</tissue>
    </source>
</reference>
<evidence type="ECO:0000313" key="2">
    <source>
        <dbReference type="EMBL" id="WAR24773.1"/>
    </source>
</evidence>
<feature type="compositionally biased region" description="Low complexity" evidence="1">
    <location>
        <begin position="703"/>
        <end position="722"/>
    </location>
</feature>
<proteinExistence type="predicted"/>
<feature type="region of interest" description="Disordered" evidence="1">
    <location>
        <begin position="688"/>
        <end position="722"/>
    </location>
</feature>
<keyword evidence="3" id="KW-1185">Reference proteome</keyword>
<sequence>MRITQQLLRSRAAAPLQVVEFLDLSNLGIVSIEKLNSCPKLQALNLRGNSIICDLDCLAKFVTMGTLNLANNNIGWQEVGKLRHMHILELSLHGNKQLEKDPYYRIHLIDCLPYVWMLDGRMITSAERLQVKHFFADSALTDHPIRRKLSKEWFVPSSLKRIDVTGATHMMIRFPANGPSNIDSDRRRLKYLAQNAEEDLVLEKKYSKRDFQVLKYRRTFIQDILDARASDRERCNMLMLLLVATLEFVMPTHLVKETLEVAKLSKVGKLYTMDLFLLPKDIRCRIVCILLGAIKIDKDLKEDGGLYDKLYLCLFYTVAELSKLSNSIPGRNNAPKMKISQLDVGVMNLLVTATGDTMITDKVAKLTSNIHKAGGDTKKLYEELSDFLLQKVQELSLNLNNKTHNLTHEDQLINNTKSKPMKSTRSPLDAADYHMKGISSPNLDPPSVLSARRQSERERKHFPRLGDYLLLGPQTLGKVIGLPQPFVAHVAMDSIPVANGAMESKLRESEDHYTYVNMDQLDFDIDLGFWKPKGSIGDRFTIHTIEDLRKELNRRANLVGDQMPRPNSPEESLRPYSASPRPGGRDTATPLLFSPGMQSVLEENGHRRNNLSQVEYTPRPMTSVLKEKLDLKLDFSARRVQSAGPSEHLSLTTSSPRNTPEPPVTDEVIESKPDCVHCAMAVAQQLTDQHTDHQHLTDHTHQNGHQQHQTEQEQQQQHQQVK</sequence>
<dbReference type="Gene3D" id="3.80.10.10">
    <property type="entry name" value="Ribonuclease Inhibitor"/>
    <property type="match status" value="1"/>
</dbReference>
<evidence type="ECO:0000313" key="3">
    <source>
        <dbReference type="Proteomes" id="UP001164746"/>
    </source>
</evidence>
<accession>A0ABY7FVA3</accession>
<dbReference type="PANTHER" id="PTHR46759:SF2">
    <property type="match status" value="1"/>
</dbReference>
<feature type="compositionally biased region" description="Polar residues" evidence="1">
    <location>
        <begin position="649"/>
        <end position="658"/>
    </location>
</feature>
<feature type="region of interest" description="Disordered" evidence="1">
    <location>
        <begin position="642"/>
        <end position="667"/>
    </location>
</feature>
<evidence type="ECO:0000256" key="1">
    <source>
        <dbReference type="SAM" id="MobiDB-lite"/>
    </source>
</evidence>
<dbReference type="Proteomes" id="UP001164746">
    <property type="component" value="Chromosome 13"/>
</dbReference>
<dbReference type="InterPro" id="IPR032675">
    <property type="entry name" value="LRR_dom_sf"/>
</dbReference>
<dbReference type="SUPFAM" id="SSF52058">
    <property type="entry name" value="L domain-like"/>
    <property type="match status" value="1"/>
</dbReference>
<feature type="non-terminal residue" evidence="2">
    <location>
        <position position="722"/>
    </location>
</feature>
<dbReference type="EMBL" id="CP111024">
    <property type="protein sequence ID" value="WAR24773.1"/>
    <property type="molecule type" value="Genomic_DNA"/>
</dbReference>
<feature type="region of interest" description="Disordered" evidence="1">
    <location>
        <begin position="559"/>
        <end position="592"/>
    </location>
</feature>
<protein>
    <submittedName>
        <fullName evidence="2">Uncharacterized protein</fullName>
    </submittedName>
</protein>
<name>A0ABY7FVA3_MYAAR</name>
<dbReference type="InterPro" id="IPR042655">
    <property type="entry name" value="LRC72"/>
</dbReference>
<organism evidence="2 3">
    <name type="scientific">Mya arenaria</name>
    <name type="common">Soft-shell clam</name>
    <dbReference type="NCBI Taxonomy" id="6604"/>
    <lineage>
        <taxon>Eukaryota</taxon>
        <taxon>Metazoa</taxon>
        <taxon>Spiralia</taxon>
        <taxon>Lophotrochozoa</taxon>
        <taxon>Mollusca</taxon>
        <taxon>Bivalvia</taxon>
        <taxon>Autobranchia</taxon>
        <taxon>Heteroconchia</taxon>
        <taxon>Euheterodonta</taxon>
        <taxon>Imparidentia</taxon>
        <taxon>Neoheterodontei</taxon>
        <taxon>Myida</taxon>
        <taxon>Myoidea</taxon>
        <taxon>Myidae</taxon>
        <taxon>Mya</taxon>
    </lineage>
</organism>